<evidence type="ECO:0000256" key="6">
    <source>
        <dbReference type="ARBA" id="ARBA00023136"/>
    </source>
</evidence>
<dbReference type="SUPFAM" id="SSF48371">
    <property type="entry name" value="ARM repeat"/>
    <property type="match status" value="1"/>
</dbReference>
<keyword evidence="4" id="KW-0963">Cytoplasm</keyword>
<dbReference type="InterPro" id="IPR016024">
    <property type="entry name" value="ARM-type_fold"/>
</dbReference>
<accession>A0A8J6E431</accession>
<sequence length="1476" mass="163873">MASPPATTAVLNAISTIRRNVPNSGKWHDAVKICQSAIDDAAKENVENFMDSVSSDVYYDPFRHALSNTKTRLLAINTISKLASSHYLSNRMYPDGMPEDGTIQKSLVEDAVSSIYDVLQQPPHSNEIKDAGVTALSTLVTETTEVHGEPLRLVMQCFFALHAGSTQGLKDRTATALHQVMAVLFSRLEASKNEDEAKVLAADAARMYTGLCNKAKIPPNMDPRSPRGRRDRESRILAFQLLNTSLSNAGAVFSENTMAIEATQRVLVTVLLEALQFTDHSDELFFTAMETLYRTFTIFQAHLKNECGALLSWVLKGLQADFDCKLTRRMSVLRFIIELSKEPANIIAIFLNYDCDPTQPHILSELLVARLGPIIGGDVGTRLGVSASECSLLQMSGTSAMLAILDALERWSAQPPVPSGSTDIGRLEETRAHKDSLEKAIDLFNKKPKKGVARFVELGIMPDTPEAIARFILHESRLSKLAIGDLLGEHEDYYKKIMYEFVDLIDMKGIRFLPALRLLLSTFILPGEPQKIDRIAEKFGDRYVAQNPALEFKFGDTVYGLAMATILLNSDQHNPSNPRRMNLQDFIKNTGYIDAQHEMTPRILTEIFEEIGREPIMADPTICGPIADKTPAEIKDEQIKLARGLIGRLRTQKNEAEYIVPKWRDYGHFVFGSCGWSILASLSITLETADDFHLVQSLLKCFKSAVHIASAHHMGMFCEVFVSALAKFTHLVSVDHISPKNIEVIRVLCELAQTNANDLGGSWTDVLRCLSELERLQMIGTGPDIRSGPTTLGPDTNTEMTNVRSVTQFLDRSMVDRVFLGSVQLHEEALVHFLSVLCSIGAAELGVDDGRHRFTLQKVVEVVSVNMDRELSKFAFIRLWKSMGGLFVDVGASSSLELAMYAVDSLRQLASKFLRKFAEVDEFASMRFQVRFLEPFRDIVRRTDHPEVVEFALRCVQQFIHTEGVTNIRSGWTPIFEILTSSIQYDTSRSTVQTSGLIVSQIAYTFFDLITEHIDALIECVCQLRSQAVDDKVSVNMIDTMARFVELLLDRAESDDAAHASFRFDQDDEALARLVDTHYVPALTAVVHSLSDSRTVVSRQASNVLFNDNGLLQAVMATPIGCDVIDKTLLSRIEMPSAEWSAGIVDAVVSGTARLLTELPTNLMAGDHTILDRFADICLRGATGTLDVGSSNDQPDEVRIARIEQLAQVYCDGFILQLLPDLVDLDLGPPFMRLIAVVAEMLELTFPSEIRSVTGTDVSPETKRSVFHVVRRKSIIQLRLFEGVADLITSTSLPEEAAEVLLAGTRHCLAACRDFNLDLDLRYRLLQAKFMAQLPSMKKQELRGSLNVVRSLRYCVAKSTGEWAVRVREMLIAELGDIIRHYADRAESAFSSDDTVHHEKTEVAAFLDVASYALDTIVGMAREDEASFQTTVKLCHADLVRLIQVAGMFPNNDFSRLLSAVFGAMMPLVMTALGSA</sequence>
<evidence type="ECO:0000259" key="7">
    <source>
        <dbReference type="PROSITE" id="PS50190"/>
    </source>
</evidence>
<keyword evidence="5" id="KW-0653">Protein transport</keyword>
<dbReference type="InterPro" id="IPR015403">
    <property type="entry name" value="Mon2/Sec7/BIG1-like_HDS"/>
</dbReference>
<dbReference type="Pfam" id="PF20252">
    <property type="entry name" value="BIG2_C"/>
    <property type="match status" value="1"/>
</dbReference>
<reference evidence="8" key="1">
    <citation type="submission" date="2021-05" db="EMBL/GenBank/DDBJ databases">
        <title>A free-living protist that lacks canonical eukaryotic 1 DNA replication and segregation systems.</title>
        <authorList>
            <person name="Salas-Leiva D.E."/>
            <person name="Tromer E.C."/>
            <person name="Curtis B.A."/>
            <person name="Jerlstrom-Hultqvist J."/>
            <person name="Kolisko M."/>
            <person name="Yi Z."/>
            <person name="Salas-Leiva J.S."/>
            <person name="Gallot-Lavallee L."/>
            <person name="Kops G.J.P.L."/>
            <person name="Archibald J.M."/>
            <person name="Simpson A.G.B."/>
            <person name="Roger A.J."/>
        </authorList>
    </citation>
    <scope>NUCLEOTIDE SEQUENCE</scope>
    <source>
        <strain evidence="8">BICM</strain>
    </source>
</reference>
<evidence type="ECO:0000256" key="5">
    <source>
        <dbReference type="ARBA" id="ARBA00022927"/>
    </source>
</evidence>
<dbReference type="Proteomes" id="UP000717585">
    <property type="component" value="Unassembled WGS sequence"/>
</dbReference>
<dbReference type="Pfam" id="PF12783">
    <property type="entry name" value="Sec7-like_HUS"/>
    <property type="match status" value="1"/>
</dbReference>
<evidence type="ECO:0000313" key="9">
    <source>
        <dbReference type="Proteomes" id="UP000717585"/>
    </source>
</evidence>
<comment type="subcellular location">
    <subcellularLocation>
        <location evidence="2">Cytoplasm</location>
    </subcellularLocation>
    <subcellularLocation>
        <location evidence="1">Membrane</location>
    </subcellularLocation>
</comment>
<dbReference type="SMART" id="SM00222">
    <property type="entry name" value="Sec7"/>
    <property type="match status" value="1"/>
</dbReference>
<dbReference type="InterPro" id="IPR035999">
    <property type="entry name" value="Sec7_dom_sf"/>
</dbReference>
<keyword evidence="6" id="KW-0472">Membrane</keyword>
<keyword evidence="3" id="KW-0813">Transport</keyword>
<dbReference type="GO" id="GO:0005085">
    <property type="term" value="F:guanyl-nucleotide exchange factor activity"/>
    <property type="evidence" value="ECO:0007669"/>
    <property type="project" value="InterPro"/>
</dbReference>
<dbReference type="PANTHER" id="PTHR10663:SF375">
    <property type="entry name" value="LD29171P"/>
    <property type="match status" value="1"/>
</dbReference>
<evidence type="ECO:0000313" key="8">
    <source>
        <dbReference type="EMBL" id="KAG9393952.1"/>
    </source>
</evidence>
<dbReference type="Pfam" id="PF16213">
    <property type="entry name" value="DCB"/>
    <property type="match status" value="1"/>
</dbReference>
<feature type="domain" description="SEC7" evidence="7">
    <location>
        <begin position="426"/>
        <end position="614"/>
    </location>
</feature>
<dbReference type="PROSITE" id="PS50190">
    <property type="entry name" value="SEC7"/>
    <property type="match status" value="1"/>
</dbReference>
<dbReference type="InterPro" id="IPR000904">
    <property type="entry name" value="Sec7_dom"/>
</dbReference>
<dbReference type="CDD" id="cd00171">
    <property type="entry name" value="Sec7"/>
    <property type="match status" value="1"/>
</dbReference>
<dbReference type="GO" id="GO:0032012">
    <property type="term" value="P:regulation of ARF protein signal transduction"/>
    <property type="evidence" value="ECO:0007669"/>
    <property type="project" value="InterPro"/>
</dbReference>
<dbReference type="Gene3D" id="1.10.220.20">
    <property type="match status" value="1"/>
</dbReference>
<name>A0A8J6E431_9EUKA</name>
<dbReference type="EMBL" id="JAHDYR010000019">
    <property type="protein sequence ID" value="KAG9393952.1"/>
    <property type="molecule type" value="Genomic_DNA"/>
</dbReference>
<dbReference type="OrthoDB" id="18431at2759"/>
<keyword evidence="9" id="KW-1185">Reference proteome</keyword>
<dbReference type="InterPro" id="IPR023394">
    <property type="entry name" value="Sec7_C_sf"/>
</dbReference>
<dbReference type="InterPro" id="IPR046455">
    <property type="entry name" value="Sec7/BIG1-like_C"/>
</dbReference>
<dbReference type="SUPFAM" id="SSF48425">
    <property type="entry name" value="Sec7 domain"/>
    <property type="match status" value="1"/>
</dbReference>
<proteinExistence type="predicted"/>
<evidence type="ECO:0000256" key="4">
    <source>
        <dbReference type="ARBA" id="ARBA00022490"/>
    </source>
</evidence>
<dbReference type="Pfam" id="PF01369">
    <property type="entry name" value="Sec7"/>
    <property type="match status" value="1"/>
</dbReference>
<dbReference type="InterPro" id="IPR032691">
    <property type="entry name" value="Mon2/Sec7/BIG1-like_HUS"/>
</dbReference>
<organism evidence="8 9">
    <name type="scientific">Carpediemonas membranifera</name>
    <dbReference type="NCBI Taxonomy" id="201153"/>
    <lineage>
        <taxon>Eukaryota</taxon>
        <taxon>Metamonada</taxon>
        <taxon>Carpediemonas-like organisms</taxon>
        <taxon>Carpediemonas</taxon>
    </lineage>
</organism>
<dbReference type="Pfam" id="PF09324">
    <property type="entry name" value="Sec7-like_HDS"/>
    <property type="match status" value="1"/>
</dbReference>
<dbReference type="PANTHER" id="PTHR10663">
    <property type="entry name" value="GUANYL-NUCLEOTIDE EXCHANGE FACTOR"/>
    <property type="match status" value="1"/>
</dbReference>
<comment type="caution">
    <text evidence="8">The sequence shown here is derived from an EMBL/GenBank/DDBJ whole genome shotgun (WGS) entry which is preliminary data.</text>
</comment>
<gene>
    <name evidence="8" type="ORF">J8273_4552</name>
</gene>
<dbReference type="InterPro" id="IPR032629">
    <property type="entry name" value="DCB_dom"/>
</dbReference>
<protein>
    <submittedName>
        <fullName evidence="8">Sec7 domain</fullName>
    </submittedName>
</protein>
<evidence type="ECO:0000256" key="3">
    <source>
        <dbReference type="ARBA" id="ARBA00022448"/>
    </source>
</evidence>
<dbReference type="GO" id="GO:0005737">
    <property type="term" value="C:cytoplasm"/>
    <property type="evidence" value="ECO:0007669"/>
    <property type="project" value="UniProtKB-SubCell"/>
</dbReference>
<evidence type="ECO:0000256" key="2">
    <source>
        <dbReference type="ARBA" id="ARBA00004496"/>
    </source>
</evidence>
<dbReference type="Gene3D" id="1.10.1000.11">
    <property type="entry name" value="Arf Nucleotide-binding Site Opener,domain 2"/>
    <property type="match status" value="1"/>
</dbReference>
<evidence type="ECO:0000256" key="1">
    <source>
        <dbReference type="ARBA" id="ARBA00004370"/>
    </source>
</evidence>